<name>A0A085MSC4_9BILA</name>
<dbReference type="EMBL" id="KL363316">
    <property type="protein sequence ID" value="KFD47705.1"/>
    <property type="molecule type" value="Genomic_DNA"/>
</dbReference>
<dbReference type="EMBL" id="KL367693">
    <property type="protein sequence ID" value="KFD60120.1"/>
    <property type="molecule type" value="Genomic_DNA"/>
</dbReference>
<evidence type="ECO:0000313" key="1">
    <source>
        <dbReference type="EMBL" id="KFD47705.1"/>
    </source>
</evidence>
<gene>
    <name evidence="1" type="ORF">M513_11383</name>
    <name evidence="2" type="ORF">M514_11383</name>
</gene>
<evidence type="ECO:0000313" key="3">
    <source>
        <dbReference type="Proteomes" id="UP000030764"/>
    </source>
</evidence>
<dbReference type="Proteomes" id="UP000030758">
    <property type="component" value="Unassembled WGS sequence"/>
</dbReference>
<dbReference type="Proteomes" id="UP000030764">
    <property type="component" value="Unassembled WGS sequence"/>
</dbReference>
<proteinExistence type="predicted"/>
<reference evidence="2 3" key="1">
    <citation type="journal article" date="2014" name="Nat. Genet.">
        <title>Genome and transcriptome of the porcine whipworm Trichuris suis.</title>
        <authorList>
            <person name="Jex A.R."/>
            <person name="Nejsum P."/>
            <person name="Schwarz E.M."/>
            <person name="Hu L."/>
            <person name="Young N.D."/>
            <person name="Hall R.S."/>
            <person name="Korhonen P.K."/>
            <person name="Liao S."/>
            <person name="Thamsborg S."/>
            <person name="Xia J."/>
            <person name="Xu P."/>
            <person name="Wang S."/>
            <person name="Scheerlinck J.P."/>
            <person name="Hofmann A."/>
            <person name="Sternberg P.W."/>
            <person name="Wang J."/>
            <person name="Gasser R.B."/>
        </authorList>
    </citation>
    <scope>NUCLEOTIDE SEQUENCE [LARGE SCALE GENOMIC DNA]</scope>
    <source>
        <strain evidence="2">DCEP-RM93F</strain>
        <strain evidence="1">DCEP-RM93M</strain>
    </source>
</reference>
<evidence type="ECO:0000313" key="2">
    <source>
        <dbReference type="EMBL" id="KFD60120.1"/>
    </source>
</evidence>
<accession>A0A085MSC4</accession>
<sequence length="72" mass="8203">MTVTRKPVLNSNEIATVSNLHADPDEGDEEVFYEDETLGTVCPSYAKAFQFEVSPQWFERQEDCDSKKNAML</sequence>
<organism evidence="2">
    <name type="scientific">Trichuris suis</name>
    <name type="common">pig whipworm</name>
    <dbReference type="NCBI Taxonomy" id="68888"/>
    <lineage>
        <taxon>Eukaryota</taxon>
        <taxon>Metazoa</taxon>
        <taxon>Ecdysozoa</taxon>
        <taxon>Nematoda</taxon>
        <taxon>Enoplea</taxon>
        <taxon>Dorylaimia</taxon>
        <taxon>Trichinellida</taxon>
        <taxon>Trichuridae</taxon>
        <taxon>Trichuris</taxon>
    </lineage>
</organism>
<dbReference type="AlphaFoldDB" id="A0A085MSC4"/>
<protein>
    <submittedName>
        <fullName evidence="2">Uncharacterized protein</fullName>
    </submittedName>
</protein>
<keyword evidence="3" id="KW-1185">Reference proteome</keyword>